<accession>T1GWB9</accession>
<name>T1GWB9_MEGSC</name>
<dbReference type="HOGENOM" id="CLU_043473_3_1_1"/>
<dbReference type="GO" id="GO:0005737">
    <property type="term" value="C:cytoplasm"/>
    <property type="evidence" value="ECO:0007669"/>
    <property type="project" value="TreeGrafter"/>
</dbReference>
<dbReference type="PANTHER" id="PTHR19288:SF4">
    <property type="entry name" value="RE04130P-RELATED"/>
    <property type="match status" value="1"/>
</dbReference>
<evidence type="ECO:0000313" key="2">
    <source>
        <dbReference type="Proteomes" id="UP000015102"/>
    </source>
</evidence>
<reference evidence="1" key="2">
    <citation type="submission" date="2015-06" db="UniProtKB">
        <authorList>
            <consortium name="EnsemblMetazoa"/>
        </authorList>
    </citation>
    <scope>IDENTIFICATION</scope>
</reference>
<dbReference type="InterPro" id="IPR036412">
    <property type="entry name" value="HAD-like_sf"/>
</dbReference>
<dbReference type="STRING" id="36166.T1GWB9"/>
<keyword evidence="2" id="KW-1185">Reference proteome</keyword>
<sequence>MRAHQYLMKNSNCLFLTGASDKKLSVKSGVNIMAPGYFMEMLAMAAKKVPIALGKPSKDLSDLVMEKFAIKDRKRVLMIGDMLEQDIGFGKNSGFQTMLVLTGGTKKDELLDDNNSHLIPDYIADGMIDFVKFFDDLNKSKM</sequence>
<organism evidence="1 2">
    <name type="scientific">Megaselia scalaris</name>
    <name type="common">Humpbacked fly</name>
    <name type="synonym">Phora scalaris</name>
    <dbReference type="NCBI Taxonomy" id="36166"/>
    <lineage>
        <taxon>Eukaryota</taxon>
        <taxon>Metazoa</taxon>
        <taxon>Ecdysozoa</taxon>
        <taxon>Arthropoda</taxon>
        <taxon>Hexapoda</taxon>
        <taxon>Insecta</taxon>
        <taxon>Pterygota</taxon>
        <taxon>Neoptera</taxon>
        <taxon>Endopterygota</taxon>
        <taxon>Diptera</taxon>
        <taxon>Brachycera</taxon>
        <taxon>Muscomorpha</taxon>
        <taxon>Platypezoidea</taxon>
        <taxon>Phoridae</taxon>
        <taxon>Megaseliini</taxon>
        <taxon>Megaselia</taxon>
    </lineage>
</organism>
<evidence type="ECO:0008006" key="3">
    <source>
        <dbReference type="Google" id="ProtNLM"/>
    </source>
</evidence>
<dbReference type="EMBL" id="CAQQ02128947">
    <property type="status" value="NOT_ANNOTATED_CDS"/>
    <property type="molecule type" value="Genomic_DNA"/>
</dbReference>
<dbReference type="InterPro" id="IPR023214">
    <property type="entry name" value="HAD_sf"/>
</dbReference>
<dbReference type="OMA" id="ECVANEF"/>
<dbReference type="AlphaFoldDB" id="T1GWB9"/>
<dbReference type="EnsemblMetazoa" id="MESCA008092-RA">
    <property type="protein sequence ID" value="MESCA008092-PA"/>
    <property type="gene ID" value="MESCA008092"/>
</dbReference>
<dbReference type="PANTHER" id="PTHR19288">
    <property type="entry name" value="4-NITROPHENYLPHOSPHATASE-RELATED"/>
    <property type="match status" value="1"/>
</dbReference>
<proteinExistence type="predicted"/>
<reference evidence="2" key="1">
    <citation type="submission" date="2013-02" db="EMBL/GenBank/DDBJ databases">
        <authorList>
            <person name="Hughes D."/>
        </authorList>
    </citation>
    <scope>NUCLEOTIDE SEQUENCE</scope>
    <source>
        <strain>Durham</strain>
        <strain evidence="2">NC isolate 2 -- Noor lab</strain>
    </source>
</reference>
<dbReference type="Proteomes" id="UP000015102">
    <property type="component" value="Unassembled WGS sequence"/>
</dbReference>
<dbReference type="Gene3D" id="3.40.50.1000">
    <property type="entry name" value="HAD superfamily/HAD-like"/>
    <property type="match status" value="2"/>
</dbReference>
<dbReference type="Pfam" id="PF13242">
    <property type="entry name" value="Hydrolase_like"/>
    <property type="match status" value="1"/>
</dbReference>
<dbReference type="GO" id="GO:0016791">
    <property type="term" value="F:phosphatase activity"/>
    <property type="evidence" value="ECO:0007669"/>
    <property type="project" value="TreeGrafter"/>
</dbReference>
<dbReference type="SUPFAM" id="SSF56784">
    <property type="entry name" value="HAD-like"/>
    <property type="match status" value="1"/>
</dbReference>
<protein>
    <recommendedName>
        <fullName evidence="3">4-nitrophenylphosphatase</fullName>
    </recommendedName>
</protein>
<evidence type="ECO:0000313" key="1">
    <source>
        <dbReference type="EnsemblMetazoa" id="MESCA008092-PA"/>
    </source>
</evidence>